<evidence type="ECO:0000313" key="2">
    <source>
        <dbReference type="EMBL" id="SNS23507.1"/>
    </source>
</evidence>
<proteinExistence type="predicted"/>
<dbReference type="EMBL" id="FZNR01000012">
    <property type="protein sequence ID" value="SNS23507.1"/>
    <property type="molecule type" value="Genomic_DNA"/>
</dbReference>
<reference evidence="2 3" key="1">
    <citation type="submission" date="2017-06" db="EMBL/GenBank/DDBJ databases">
        <authorList>
            <person name="Kim H.J."/>
            <person name="Triplett B.A."/>
        </authorList>
    </citation>
    <scope>NUCLEOTIDE SEQUENCE [LARGE SCALE GENOMIC DNA]</scope>
    <source>
        <strain evidence="2 3">DSM 43151</strain>
    </source>
</reference>
<gene>
    <name evidence="2" type="ORF">SAMN06264365_11284</name>
</gene>
<feature type="transmembrane region" description="Helical" evidence="1">
    <location>
        <begin position="79"/>
        <end position="98"/>
    </location>
</feature>
<name>A0A239CTU9_9ACTN</name>
<keyword evidence="1" id="KW-1133">Transmembrane helix</keyword>
<feature type="transmembrane region" description="Helical" evidence="1">
    <location>
        <begin position="130"/>
        <end position="150"/>
    </location>
</feature>
<dbReference type="Proteomes" id="UP000198415">
    <property type="component" value="Unassembled WGS sequence"/>
</dbReference>
<accession>A0A239CTU9</accession>
<keyword evidence="1" id="KW-0812">Transmembrane</keyword>
<organism evidence="2 3">
    <name type="scientific">Actinoplanes regularis</name>
    <dbReference type="NCBI Taxonomy" id="52697"/>
    <lineage>
        <taxon>Bacteria</taxon>
        <taxon>Bacillati</taxon>
        <taxon>Actinomycetota</taxon>
        <taxon>Actinomycetes</taxon>
        <taxon>Micromonosporales</taxon>
        <taxon>Micromonosporaceae</taxon>
        <taxon>Actinoplanes</taxon>
    </lineage>
</organism>
<keyword evidence="3" id="KW-1185">Reference proteome</keyword>
<keyword evidence="1" id="KW-0472">Membrane</keyword>
<evidence type="ECO:0000313" key="3">
    <source>
        <dbReference type="Proteomes" id="UP000198415"/>
    </source>
</evidence>
<dbReference type="AlphaFoldDB" id="A0A239CTU9"/>
<sequence length="170" mass="18381">MSTVGRSPPETTWSVAVMRPSAPSHPAYLRVVRASAWYDLIVTVGFATPWTYTLLHGALSSLGGALGLGVLPALDPIQILYANLMGSVVTVWALLRIARPLPVHGAADGLARALFAMWQAYALAHGAFRLLWLFFVVEVAFGLVQIVPWLRTSDASTSTTPADRPRQSTR</sequence>
<protein>
    <submittedName>
        <fullName evidence="2">Uncharacterized protein</fullName>
    </submittedName>
</protein>
<evidence type="ECO:0000256" key="1">
    <source>
        <dbReference type="SAM" id="Phobius"/>
    </source>
</evidence>